<dbReference type="EMBL" id="JAVIJP010000054">
    <property type="protein sequence ID" value="KAL3624350.1"/>
    <property type="molecule type" value="Genomic_DNA"/>
</dbReference>
<sequence>MGRIGQSVVPILEVKSVWGTDAPTRIAYMDYPRVITLCERLAGQDAKLPLFLFLF</sequence>
<dbReference type="PANTHER" id="PTHR47128:SF2">
    <property type="entry name" value="PROTEIN HIGH CHLOROPHYLL FLUORESCENCE PHENOTYPE 244, CHLOROPLASTIC"/>
    <property type="match status" value="1"/>
</dbReference>
<organism evidence="2 3">
    <name type="scientific">Castilleja foliolosa</name>
    <dbReference type="NCBI Taxonomy" id="1961234"/>
    <lineage>
        <taxon>Eukaryota</taxon>
        <taxon>Viridiplantae</taxon>
        <taxon>Streptophyta</taxon>
        <taxon>Embryophyta</taxon>
        <taxon>Tracheophyta</taxon>
        <taxon>Spermatophyta</taxon>
        <taxon>Magnoliopsida</taxon>
        <taxon>eudicotyledons</taxon>
        <taxon>Gunneridae</taxon>
        <taxon>Pentapetalae</taxon>
        <taxon>asterids</taxon>
        <taxon>lamiids</taxon>
        <taxon>Lamiales</taxon>
        <taxon>Orobanchaceae</taxon>
        <taxon>Pedicularideae</taxon>
        <taxon>Castillejinae</taxon>
        <taxon>Castilleja</taxon>
    </lineage>
</organism>
<dbReference type="Proteomes" id="UP001632038">
    <property type="component" value="Unassembled WGS sequence"/>
</dbReference>
<evidence type="ECO:0000256" key="1">
    <source>
        <dbReference type="ARBA" id="ARBA00022531"/>
    </source>
</evidence>
<dbReference type="PANTHER" id="PTHR47128">
    <property type="match status" value="1"/>
</dbReference>
<protein>
    <submittedName>
        <fullName evidence="2">Uncharacterized protein</fullName>
    </submittedName>
</protein>
<dbReference type="AlphaFoldDB" id="A0ABD3C3L5"/>
<accession>A0ABD3C3L5</accession>
<dbReference type="GO" id="GO:0015979">
    <property type="term" value="P:photosynthesis"/>
    <property type="evidence" value="ECO:0007669"/>
    <property type="project" value="UniProtKB-KW"/>
</dbReference>
<keyword evidence="1" id="KW-0602">Photosynthesis</keyword>
<comment type="caution">
    <text evidence="2">The sequence shown here is derived from an EMBL/GenBank/DDBJ whole genome shotgun (WGS) entry which is preliminary data.</text>
</comment>
<name>A0ABD3C3L5_9LAMI</name>
<reference evidence="3" key="1">
    <citation type="journal article" date="2024" name="IScience">
        <title>Strigolactones Initiate the Formation of Haustorium-like Structures in Castilleja.</title>
        <authorList>
            <person name="Buerger M."/>
            <person name="Peterson D."/>
            <person name="Chory J."/>
        </authorList>
    </citation>
    <scope>NUCLEOTIDE SEQUENCE [LARGE SCALE GENOMIC DNA]</scope>
</reference>
<keyword evidence="3" id="KW-1185">Reference proteome</keyword>
<evidence type="ECO:0000313" key="2">
    <source>
        <dbReference type="EMBL" id="KAL3624350.1"/>
    </source>
</evidence>
<gene>
    <name evidence="2" type="ORF">CASFOL_033166</name>
</gene>
<proteinExistence type="predicted"/>
<dbReference type="InterPro" id="IPR044256">
    <property type="entry name" value="HCF244-like"/>
</dbReference>
<evidence type="ECO:0000313" key="3">
    <source>
        <dbReference type="Proteomes" id="UP001632038"/>
    </source>
</evidence>